<keyword evidence="2" id="KW-1185">Reference proteome</keyword>
<dbReference type="AlphaFoldDB" id="A0A1U7M8G2"/>
<comment type="caution">
    <text evidence="1">The sequence shown here is derived from an EMBL/GenBank/DDBJ whole genome shotgun (WGS) entry which is preliminary data.</text>
</comment>
<name>A0A1U7M8G2_TISCR</name>
<dbReference type="Proteomes" id="UP000186112">
    <property type="component" value="Unassembled WGS sequence"/>
</dbReference>
<gene>
    <name evidence="1" type="ORF">TICRE_05030</name>
</gene>
<dbReference type="EMBL" id="LTDM01000006">
    <property type="protein sequence ID" value="OLS03509.1"/>
    <property type="molecule type" value="Genomic_DNA"/>
</dbReference>
<accession>A0A1U7M8G2</accession>
<dbReference type="RefSeq" id="WP_084191766.1">
    <property type="nucleotide sequence ID" value="NZ_LTDM01000006.1"/>
</dbReference>
<evidence type="ECO:0000313" key="1">
    <source>
        <dbReference type="EMBL" id="OLS03509.1"/>
    </source>
</evidence>
<sequence length="508" mass="58624">MKDMKEVHNFAVKWLDKFRNQEIDYIELVDHYLADDCDALGFKMDSGEEFSKRYGSAVYDYKELKKIIDYVNDIELLGSAIYSRWRYFNHWAYDGEEILEDRNRSWFILALKRLLVLSAENNAMFKGIPKTINIVSNNICYGPCPEPTDEVEQHLTISSEGQVKFSSLNFGYGMEKYEKGRSEEFNIGKPVAGKILNAVGEYFSNEYIEIFATDIGDWNMEIINTDGESYHFRGSLCADFEIDGIDLSNLIRDEIGIKNLYIFDGNNKPDKVNKINIEYNRVTKIKPKELISESEEYVTWDYLESLTIDRKTETIEHIQNVGSGCIVSRKFQVQGGVEALLDDLDGDSLFEYIEGNPPDVIENPEEMKGYKITIDLEKDGQRIIIGTFDKKGLPEDWEDFAEAVLDFMLFYGLGEILDPSIYNLIKRRKDEYIYCSVTFDDSYKTYYYLTDDDSIEVGDSVMVPAGIDDHLAMVKVVKIEYFKEGDVPFPMNKIKKIVRKAADVDFDS</sequence>
<organism evidence="1 2">
    <name type="scientific">Tissierella creatinophila DSM 6911</name>
    <dbReference type="NCBI Taxonomy" id="1123403"/>
    <lineage>
        <taxon>Bacteria</taxon>
        <taxon>Bacillati</taxon>
        <taxon>Bacillota</taxon>
        <taxon>Tissierellia</taxon>
        <taxon>Tissierellales</taxon>
        <taxon>Tissierellaceae</taxon>
        <taxon>Tissierella</taxon>
    </lineage>
</organism>
<evidence type="ECO:0000313" key="2">
    <source>
        <dbReference type="Proteomes" id="UP000186112"/>
    </source>
</evidence>
<proteinExistence type="predicted"/>
<reference evidence="1 2" key="1">
    <citation type="submission" date="2016-02" db="EMBL/GenBank/DDBJ databases">
        <title>Genome sequence of Tissierella creatinophila DSM 6911.</title>
        <authorList>
            <person name="Poehlein A."/>
            <person name="Daniel R."/>
        </authorList>
    </citation>
    <scope>NUCLEOTIDE SEQUENCE [LARGE SCALE GENOMIC DNA]</scope>
    <source>
        <strain evidence="1 2">DSM 6911</strain>
    </source>
</reference>
<protein>
    <submittedName>
        <fullName evidence="1">Uncharacterized protein</fullName>
    </submittedName>
</protein>